<dbReference type="PANTHER" id="PTHR43591">
    <property type="entry name" value="METHYLTRANSFERASE"/>
    <property type="match status" value="1"/>
</dbReference>
<proteinExistence type="predicted"/>
<dbReference type="CDD" id="cd02440">
    <property type="entry name" value="AdoMet_MTases"/>
    <property type="match status" value="1"/>
</dbReference>
<dbReference type="Gene3D" id="3.40.50.150">
    <property type="entry name" value="Vaccinia Virus protein VP39"/>
    <property type="match status" value="1"/>
</dbReference>
<feature type="domain" description="Methyltransferase type 11" evidence="1">
    <location>
        <begin position="44"/>
        <end position="137"/>
    </location>
</feature>
<dbReference type="GO" id="GO:0032259">
    <property type="term" value="P:methylation"/>
    <property type="evidence" value="ECO:0007669"/>
    <property type="project" value="UniProtKB-KW"/>
</dbReference>
<dbReference type="Pfam" id="PF08241">
    <property type="entry name" value="Methyltransf_11"/>
    <property type="match status" value="1"/>
</dbReference>
<evidence type="ECO:0000313" key="2">
    <source>
        <dbReference type="EMBL" id="MBW4544471.1"/>
    </source>
</evidence>
<evidence type="ECO:0000313" key="3">
    <source>
        <dbReference type="Proteomes" id="UP000753908"/>
    </source>
</evidence>
<dbReference type="PANTHER" id="PTHR43591:SF24">
    <property type="entry name" value="2-METHOXY-6-POLYPRENYL-1,4-BENZOQUINOL METHYLASE, MITOCHONDRIAL"/>
    <property type="match status" value="1"/>
</dbReference>
<gene>
    <name evidence="2" type="ORF">KME25_08515</name>
</gene>
<accession>A0A951UAF1</accession>
<dbReference type="Gene3D" id="1.10.8.900">
    <property type="match status" value="1"/>
</dbReference>
<dbReference type="InterPro" id="IPR029063">
    <property type="entry name" value="SAM-dependent_MTases_sf"/>
</dbReference>
<keyword evidence="2" id="KW-0489">Methyltransferase</keyword>
<organism evidence="2 3">
    <name type="scientific">Symplocastrum torsivum CPER-KK1</name>
    <dbReference type="NCBI Taxonomy" id="450513"/>
    <lineage>
        <taxon>Bacteria</taxon>
        <taxon>Bacillati</taxon>
        <taxon>Cyanobacteriota</taxon>
        <taxon>Cyanophyceae</taxon>
        <taxon>Oscillatoriophycideae</taxon>
        <taxon>Oscillatoriales</taxon>
        <taxon>Microcoleaceae</taxon>
        <taxon>Symplocastrum</taxon>
    </lineage>
</organism>
<dbReference type="InterPro" id="IPR013216">
    <property type="entry name" value="Methyltransf_11"/>
</dbReference>
<dbReference type="SUPFAM" id="SSF53335">
    <property type="entry name" value="S-adenosyl-L-methionine-dependent methyltransferases"/>
    <property type="match status" value="1"/>
</dbReference>
<dbReference type="Proteomes" id="UP000753908">
    <property type="component" value="Unassembled WGS sequence"/>
</dbReference>
<name>A0A951UAF1_9CYAN</name>
<sequence>MSISFDRVASIYDATRGLPEAVLEQVTECVVRLTSATADTKFFEPGIGTGRIAVPLVQKGYSYTGVDISEKMMDELRSKMQGVPNNLTLLKADATSLPFEDNCFDVALTVHLLHLVPAWRAVLAEIRRVLKPDGVFLHCHSSASFSGYDIFEKQWKAILEQHEFPLARYGATEAEVMEVLTEQGAMLEKVTAAEWNSSRTVGELLYAYQGRFFSSSWQIPDNIFSQAIQELKDWALRTYESQETVIYSNSRFELTVARHWS</sequence>
<keyword evidence="2" id="KW-0808">Transferase</keyword>
<reference evidence="2" key="2">
    <citation type="journal article" date="2022" name="Microbiol. Resour. Announc.">
        <title>Metagenome Sequencing to Explore Phylogenomics of Terrestrial Cyanobacteria.</title>
        <authorList>
            <person name="Ward R.D."/>
            <person name="Stajich J.E."/>
            <person name="Johansen J.R."/>
            <person name="Huntemann M."/>
            <person name="Clum A."/>
            <person name="Foster B."/>
            <person name="Foster B."/>
            <person name="Roux S."/>
            <person name="Palaniappan K."/>
            <person name="Varghese N."/>
            <person name="Mukherjee S."/>
            <person name="Reddy T.B.K."/>
            <person name="Daum C."/>
            <person name="Copeland A."/>
            <person name="Chen I.A."/>
            <person name="Ivanova N.N."/>
            <person name="Kyrpides N.C."/>
            <person name="Shapiro N."/>
            <person name="Eloe-Fadrosh E.A."/>
            <person name="Pietrasiak N."/>
        </authorList>
    </citation>
    <scope>NUCLEOTIDE SEQUENCE</scope>
    <source>
        <strain evidence="2">CPER-KK1</strain>
    </source>
</reference>
<comment type="caution">
    <text evidence="2">The sequence shown here is derived from an EMBL/GenBank/DDBJ whole genome shotgun (WGS) entry which is preliminary data.</text>
</comment>
<protein>
    <submittedName>
        <fullName evidence="2">Class I SAM-dependent methyltransferase</fullName>
    </submittedName>
</protein>
<dbReference type="AlphaFoldDB" id="A0A951UAF1"/>
<evidence type="ECO:0000259" key="1">
    <source>
        <dbReference type="Pfam" id="PF08241"/>
    </source>
</evidence>
<reference evidence="2" key="1">
    <citation type="submission" date="2021-05" db="EMBL/GenBank/DDBJ databases">
        <authorList>
            <person name="Pietrasiak N."/>
            <person name="Ward R."/>
            <person name="Stajich J.E."/>
            <person name="Kurbessoian T."/>
        </authorList>
    </citation>
    <scope>NUCLEOTIDE SEQUENCE</scope>
    <source>
        <strain evidence="2">CPER-KK1</strain>
    </source>
</reference>
<dbReference type="EMBL" id="JAHHIF010000009">
    <property type="protein sequence ID" value="MBW4544471.1"/>
    <property type="molecule type" value="Genomic_DNA"/>
</dbReference>
<dbReference type="GO" id="GO:0008757">
    <property type="term" value="F:S-adenosylmethionine-dependent methyltransferase activity"/>
    <property type="evidence" value="ECO:0007669"/>
    <property type="project" value="InterPro"/>
</dbReference>